<keyword evidence="6" id="KW-1003">Cell membrane</keyword>
<evidence type="ECO:0000256" key="15">
    <source>
        <dbReference type="ARBA" id="ARBA00023180"/>
    </source>
</evidence>
<feature type="transmembrane region" description="Helical" evidence="22">
    <location>
        <begin position="101"/>
        <end position="118"/>
    </location>
</feature>
<dbReference type="GO" id="GO:0016324">
    <property type="term" value="C:apical plasma membrane"/>
    <property type="evidence" value="ECO:0007669"/>
    <property type="project" value="UniProtKB-SubCell"/>
</dbReference>
<dbReference type="SUPFAM" id="SSF103473">
    <property type="entry name" value="MFS general substrate transporter"/>
    <property type="match status" value="1"/>
</dbReference>
<reference evidence="24" key="1">
    <citation type="submission" date="2025-08" db="UniProtKB">
        <authorList>
            <consortium name="RefSeq"/>
        </authorList>
    </citation>
    <scope>IDENTIFICATION</scope>
</reference>
<dbReference type="Pfam" id="PF07690">
    <property type="entry name" value="MFS_1"/>
    <property type="match status" value="1"/>
</dbReference>
<dbReference type="InterPro" id="IPR011701">
    <property type="entry name" value="MFS"/>
</dbReference>
<dbReference type="InterPro" id="IPR036259">
    <property type="entry name" value="MFS_trans_sf"/>
</dbReference>
<dbReference type="GO" id="GO:0016323">
    <property type="term" value="C:basolateral plasma membrane"/>
    <property type="evidence" value="ECO:0007669"/>
    <property type="project" value="UniProtKB-SubCell"/>
</dbReference>
<feature type="transmembrane region" description="Helical" evidence="22">
    <location>
        <begin position="218"/>
        <end position="242"/>
    </location>
</feature>
<keyword evidence="10" id="KW-0769">Symport</keyword>
<evidence type="ECO:0000256" key="5">
    <source>
        <dbReference type="ARBA" id="ARBA00022448"/>
    </source>
</evidence>
<name>A0A8B7ZBB1_ACAPL</name>
<keyword evidence="5" id="KW-0813">Transport</keyword>
<feature type="transmembrane region" description="Helical" evidence="22">
    <location>
        <begin position="188"/>
        <end position="206"/>
    </location>
</feature>
<feature type="transmembrane region" description="Helical" evidence="22">
    <location>
        <begin position="156"/>
        <end position="176"/>
    </location>
</feature>
<evidence type="ECO:0000256" key="3">
    <source>
        <dbReference type="ARBA" id="ARBA00004496"/>
    </source>
</evidence>
<dbReference type="PANTHER" id="PTHR23507">
    <property type="entry name" value="ZGC:174356"/>
    <property type="match status" value="1"/>
</dbReference>
<gene>
    <name evidence="24" type="primary">LOC110984538</name>
</gene>
<dbReference type="OrthoDB" id="419734at2759"/>
<dbReference type="GO" id="GO:0015293">
    <property type="term" value="F:symporter activity"/>
    <property type="evidence" value="ECO:0007669"/>
    <property type="project" value="UniProtKB-KW"/>
</dbReference>
<evidence type="ECO:0000256" key="4">
    <source>
        <dbReference type="ARBA" id="ARBA00004554"/>
    </source>
</evidence>
<keyword evidence="11" id="KW-0290">Folate-binding</keyword>
<comment type="catalytic activity">
    <reaction evidence="20">
        <text>pemetrexed(in) + H(+)(in) = pemetrexed(out) + H(+)(out)</text>
        <dbReference type="Rhea" id="RHEA:70171"/>
        <dbReference type="ChEBI" id="CHEBI:15378"/>
        <dbReference type="ChEBI" id="CHEBI:63724"/>
    </reaction>
</comment>
<evidence type="ECO:0000256" key="21">
    <source>
        <dbReference type="ARBA" id="ARBA00047850"/>
    </source>
</evidence>
<evidence type="ECO:0000256" key="7">
    <source>
        <dbReference type="ARBA" id="ARBA00022490"/>
    </source>
</evidence>
<keyword evidence="12 22" id="KW-1133">Transmembrane helix</keyword>
<protein>
    <recommendedName>
        <fullName evidence="18">Proton-coupled folate transporter</fullName>
    </recommendedName>
    <alternativeName>
        <fullName evidence="19">Solute carrier family 46 member 1</fullName>
    </alternativeName>
</protein>
<evidence type="ECO:0000256" key="18">
    <source>
        <dbReference type="ARBA" id="ARBA00040650"/>
    </source>
</evidence>
<keyword evidence="23" id="KW-1185">Reference proteome</keyword>
<keyword evidence="8 22" id="KW-0812">Transmembrane</keyword>
<dbReference type="OMA" id="CLWTLIF"/>
<keyword evidence="13 22" id="KW-0472">Membrane</keyword>
<evidence type="ECO:0000256" key="22">
    <source>
        <dbReference type="SAM" id="Phobius"/>
    </source>
</evidence>
<comment type="catalytic activity">
    <reaction evidence="17">
        <text>folate(in) + H(+)(in) = folate(out) + H(+)(out)</text>
        <dbReference type="Rhea" id="RHEA:70159"/>
        <dbReference type="ChEBI" id="CHEBI:15378"/>
        <dbReference type="ChEBI" id="CHEBI:62501"/>
    </reaction>
</comment>
<keyword evidence="14" id="KW-1015">Disulfide bond</keyword>
<evidence type="ECO:0000256" key="11">
    <source>
        <dbReference type="ARBA" id="ARBA00022954"/>
    </source>
</evidence>
<evidence type="ECO:0000256" key="2">
    <source>
        <dbReference type="ARBA" id="ARBA00004424"/>
    </source>
</evidence>
<comment type="catalytic activity">
    <reaction evidence="16">
        <text>(6S)-5-methyl-5,6,7,8-tetrahydrofolate(in) + H(+)(in) = (6S)-5-methyl-5,6,7,8-tetrahydrofolate(out) + H(+)(out)</text>
        <dbReference type="Rhea" id="RHEA:70167"/>
        <dbReference type="ChEBI" id="CHEBI:15378"/>
        <dbReference type="ChEBI" id="CHEBI:18608"/>
    </reaction>
</comment>
<comment type="catalytic activity">
    <reaction evidence="21">
        <text>methotrexate(in) + H(+)(in) = methotrexate(out) + H(+)(out)</text>
        <dbReference type="Rhea" id="RHEA:70163"/>
        <dbReference type="ChEBI" id="CHEBI:15378"/>
        <dbReference type="ChEBI" id="CHEBI:50681"/>
    </reaction>
</comment>
<dbReference type="GeneID" id="110984538"/>
<feature type="transmembrane region" description="Helical" evidence="22">
    <location>
        <begin position="442"/>
        <end position="463"/>
    </location>
</feature>
<evidence type="ECO:0000313" key="23">
    <source>
        <dbReference type="Proteomes" id="UP000694845"/>
    </source>
</evidence>
<evidence type="ECO:0000256" key="9">
    <source>
        <dbReference type="ARBA" id="ARBA00022753"/>
    </source>
</evidence>
<evidence type="ECO:0000256" key="8">
    <source>
        <dbReference type="ARBA" id="ARBA00022692"/>
    </source>
</evidence>
<evidence type="ECO:0000256" key="17">
    <source>
        <dbReference type="ARBA" id="ARBA00036250"/>
    </source>
</evidence>
<feature type="transmembrane region" description="Helical" evidence="22">
    <location>
        <begin position="401"/>
        <end position="422"/>
    </location>
</feature>
<evidence type="ECO:0000256" key="1">
    <source>
        <dbReference type="ARBA" id="ARBA00004337"/>
    </source>
</evidence>
<feature type="transmembrane region" description="Helical" evidence="22">
    <location>
        <begin position="368"/>
        <end position="389"/>
    </location>
</feature>
<dbReference type="Proteomes" id="UP000694845">
    <property type="component" value="Unplaced"/>
</dbReference>
<dbReference type="PANTHER" id="PTHR23507:SF2">
    <property type="entry name" value="PROTON-COUPLED FOLATE TRANSPORTER"/>
    <property type="match status" value="1"/>
</dbReference>
<keyword evidence="9" id="KW-0967">Endosome</keyword>
<accession>A0A8B7ZBB1</accession>
<evidence type="ECO:0000313" key="24">
    <source>
        <dbReference type="RefSeq" id="XP_022100521.1"/>
    </source>
</evidence>
<organism evidence="23 24">
    <name type="scientific">Acanthaster planci</name>
    <name type="common">Crown-of-thorns starfish</name>
    <dbReference type="NCBI Taxonomy" id="133434"/>
    <lineage>
        <taxon>Eukaryota</taxon>
        <taxon>Metazoa</taxon>
        <taxon>Echinodermata</taxon>
        <taxon>Eleutherozoa</taxon>
        <taxon>Asterozoa</taxon>
        <taxon>Asteroidea</taxon>
        <taxon>Valvatacea</taxon>
        <taxon>Valvatida</taxon>
        <taxon>Acanthasteridae</taxon>
        <taxon>Acanthaster</taxon>
    </lineage>
</organism>
<dbReference type="KEGG" id="aplc:110984538"/>
<evidence type="ECO:0000256" key="20">
    <source>
        <dbReference type="ARBA" id="ARBA00047769"/>
    </source>
</evidence>
<keyword evidence="15" id="KW-0325">Glycoprotein</keyword>
<evidence type="ECO:0000256" key="19">
    <source>
        <dbReference type="ARBA" id="ARBA00042514"/>
    </source>
</evidence>
<evidence type="ECO:0000256" key="14">
    <source>
        <dbReference type="ARBA" id="ARBA00023157"/>
    </source>
</evidence>
<dbReference type="AlphaFoldDB" id="A0A8B7ZBB1"/>
<feature type="transmembrane region" description="Helical" evidence="22">
    <location>
        <begin position="343"/>
        <end position="362"/>
    </location>
</feature>
<dbReference type="GO" id="GO:0005542">
    <property type="term" value="F:folic acid binding"/>
    <property type="evidence" value="ECO:0007669"/>
    <property type="project" value="UniProtKB-KW"/>
</dbReference>
<dbReference type="GO" id="GO:0010008">
    <property type="term" value="C:endosome membrane"/>
    <property type="evidence" value="ECO:0007669"/>
    <property type="project" value="UniProtKB-SubCell"/>
</dbReference>
<evidence type="ECO:0000256" key="12">
    <source>
        <dbReference type="ARBA" id="ARBA00022989"/>
    </source>
</evidence>
<evidence type="ECO:0000256" key="16">
    <source>
        <dbReference type="ARBA" id="ARBA00036193"/>
    </source>
</evidence>
<evidence type="ECO:0000256" key="13">
    <source>
        <dbReference type="ARBA" id="ARBA00023136"/>
    </source>
</evidence>
<dbReference type="Gene3D" id="1.20.1250.20">
    <property type="entry name" value="MFS general substrate transporter like domains"/>
    <property type="match status" value="1"/>
</dbReference>
<keyword evidence="7" id="KW-0963">Cytoplasm</keyword>
<feature type="transmembrane region" description="Helical" evidence="22">
    <location>
        <begin position="125"/>
        <end position="144"/>
    </location>
</feature>
<sequence length="494" mass="54491">MMIQESTAVKDDELSTYEERHRHYQRASTRLITVEPILILINMVQGALVTLRSQYIEHRLADEYNYTLPTGQNSCASQDPTDKYIEDQTSTWVTYMKDMSVFPPIVVALVLGAASDFVGRRPMFIINAAGHFLGSTLFLFIAIFKLPLPLLIVGEAMLGLAGDAVFTAIIAEAYVADIYSGKARTFRLVIIDAVILFSFGIIQFIIGEILQTTCINFIIVYGITAGMAFVNLLYTITPGLVLETVKRRPFPRGVIKELIMNILSLFSSSHAGRRWSLSLLLANACLWTLIFEAAGGNITIYGLSPPFCWTPEIVGAYGAIINVLPAIVAIVAVPVFRLCMSSYWMVYIGFISGIGYMITTALAPTTLWLAFLAPTIGMFLLVPLPIVKAKLSEQVDDKEQGAVFGCLAVVISLARFLSPILLMGVLKLELNKPKGDQHPTVTYYMAAGILLLPITINVILHIFQPKDINFKQLDETVSCAVENGFNPTEKDKPE</sequence>
<dbReference type="RefSeq" id="XP_022100521.1">
    <property type="nucleotide sequence ID" value="XM_022244829.1"/>
</dbReference>
<feature type="transmembrane region" description="Helical" evidence="22">
    <location>
        <begin position="314"/>
        <end position="336"/>
    </location>
</feature>
<evidence type="ECO:0000256" key="10">
    <source>
        <dbReference type="ARBA" id="ARBA00022847"/>
    </source>
</evidence>
<proteinExistence type="predicted"/>
<evidence type="ECO:0000256" key="6">
    <source>
        <dbReference type="ARBA" id="ARBA00022475"/>
    </source>
</evidence>
<feature type="transmembrane region" description="Helical" evidence="22">
    <location>
        <begin position="275"/>
        <end position="294"/>
    </location>
</feature>
<comment type="subcellular location">
    <subcellularLocation>
        <location evidence="2">Apical cell membrane</location>
        <topology evidence="2">Multi-pass membrane protein</topology>
    </subcellularLocation>
    <subcellularLocation>
        <location evidence="4">Basolateral cell membrane</location>
        <topology evidence="4">Multi-pass membrane protein</topology>
    </subcellularLocation>
    <subcellularLocation>
        <location evidence="3">Cytoplasm</location>
    </subcellularLocation>
    <subcellularLocation>
        <location evidence="1">Endosome membrane</location>
        <topology evidence="1">Multi-pass membrane protein</topology>
    </subcellularLocation>
</comment>
<feature type="transmembrane region" description="Helical" evidence="22">
    <location>
        <begin position="31"/>
        <end position="51"/>
    </location>
</feature>